<sequence length="42" mass="4886">MAGVNQLEQDLIRMCQREGIELSKIEGKFKGRLKKCHKNQQV</sequence>
<reference evidence="2 3" key="1">
    <citation type="submission" date="2019-09" db="EMBL/GenBank/DDBJ databases">
        <title>Draft genome sequence of Bacillus sp. JC-7.</title>
        <authorList>
            <person name="Tanaka N."/>
            <person name="Shiwa Y."/>
            <person name="Fujita N."/>
            <person name="Tanasupawat S."/>
        </authorList>
    </citation>
    <scope>NUCLEOTIDE SEQUENCE [LARGE SCALE GENOMIC DNA]</scope>
    <source>
        <strain evidence="2 3">JC-7</strain>
    </source>
</reference>
<dbReference type="InterPro" id="IPR006119">
    <property type="entry name" value="Resolv_N"/>
</dbReference>
<dbReference type="PROSITE" id="PS51736">
    <property type="entry name" value="RECOMBINASES_3"/>
    <property type="match status" value="1"/>
</dbReference>
<organism evidence="2 3">
    <name type="scientific">Weizmannia acidilactici</name>
    <dbReference type="NCBI Taxonomy" id="2607726"/>
    <lineage>
        <taxon>Bacteria</taxon>
        <taxon>Bacillati</taxon>
        <taxon>Bacillota</taxon>
        <taxon>Bacilli</taxon>
        <taxon>Bacillales</taxon>
        <taxon>Bacillaceae</taxon>
        <taxon>Heyndrickxia</taxon>
    </lineage>
</organism>
<feature type="domain" description="Resolvase/invertase-type recombinase catalytic" evidence="1">
    <location>
        <begin position="1"/>
        <end position="27"/>
    </location>
</feature>
<gene>
    <name evidence="2" type="ORF">BpJC7_01710</name>
</gene>
<evidence type="ECO:0000313" key="3">
    <source>
        <dbReference type="Proteomes" id="UP000391919"/>
    </source>
</evidence>
<dbReference type="GO" id="GO:0000150">
    <property type="term" value="F:DNA strand exchange activity"/>
    <property type="evidence" value="ECO:0007669"/>
    <property type="project" value="InterPro"/>
</dbReference>
<dbReference type="Proteomes" id="UP000391919">
    <property type="component" value="Unassembled WGS sequence"/>
</dbReference>
<accession>A0A5J4JEV7</accession>
<evidence type="ECO:0000259" key="1">
    <source>
        <dbReference type="PROSITE" id="PS51736"/>
    </source>
</evidence>
<dbReference type="GO" id="GO:0003677">
    <property type="term" value="F:DNA binding"/>
    <property type="evidence" value="ECO:0007669"/>
    <property type="project" value="InterPro"/>
</dbReference>
<dbReference type="AlphaFoldDB" id="A0A5J4JEV7"/>
<proteinExistence type="predicted"/>
<comment type="caution">
    <text evidence="2">The sequence shown here is derived from an EMBL/GenBank/DDBJ whole genome shotgun (WGS) entry which is preliminary data.</text>
</comment>
<protein>
    <recommendedName>
        <fullName evidence="1">Resolvase/invertase-type recombinase catalytic domain-containing protein</fullName>
    </recommendedName>
</protein>
<keyword evidence="3" id="KW-1185">Reference proteome</keyword>
<evidence type="ECO:0000313" key="2">
    <source>
        <dbReference type="EMBL" id="GER68868.1"/>
    </source>
</evidence>
<dbReference type="EMBL" id="BKZQ01000002">
    <property type="protein sequence ID" value="GER68868.1"/>
    <property type="molecule type" value="Genomic_DNA"/>
</dbReference>
<name>A0A5J4JEV7_9BACI</name>